<evidence type="ECO:0000313" key="2">
    <source>
        <dbReference type="Proteomes" id="UP000285757"/>
    </source>
</evidence>
<gene>
    <name evidence="1" type="ORF">BK671_00140</name>
</gene>
<organism evidence="1 2">
    <name type="scientific">Pseudomonas fluorescens</name>
    <dbReference type="NCBI Taxonomy" id="294"/>
    <lineage>
        <taxon>Bacteria</taxon>
        <taxon>Pseudomonadati</taxon>
        <taxon>Pseudomonadota</taxon>
        <taxon>Gammaproteobacteria</taxon>
        <taxon>Pseudomonadales</taxon>
        <taxon>Pseudomonadaceae</taxon>
        <taxon>Pseudomonas</taxon>
    </lineage>
</organism>
<accession>A0A423LVF9</accession>
<dbReference type="AlphaFoldDB" id="A0A423LVF9"/>
<dbReference type="Proteomes" id="UP000285757">
    <property type="component" value="Unassembled WGS sequence"/>
</dbReference>
<dbReference type="EMBL" id="MOBU01000001">
    <property type="protein sequence ID" value="RON72300.1"/>
    <property type="molecule type" value="Genomic_DNA"/>
</dbReference>
<sequence>MISNLVQIYANYKCDEKTKKLDDKIKCSVIGEITGFLSSKGADGKVTQNQGGAFQLELMHDSMMSFFAVGDKDHNYHSLMNPLKNKYPGTSESRIAEQATVVLGATIYGPASKRKKP</sequence>
<proteinExistence type="predicted"/>
<reference evidence="1 2" key="1">
    <citation type="submission" date="2016-10" db="EMBL/GenBank/DDBJ databases">
        <title>Comparative genome analysis of multiple Pseudomonas spp. focuses on biocontrol and plant growth promoting traits.</title>
        <authorList>
            <person name="Tao X.-Y."/>
            <person name="Taylor C.G."/>
        </authorList>
    </citation>
    <scope>NUCLEOTIDE SEQUENCE [LARGE SCALE GENOMIC DNA]</scope>
    <source>
        <strain evidence="1 2">24D3</strain>
    </source>
</reference>
<evidence type="ECO:0000313" key="1">
    <source>
        <dbReference type="EMBL" id="RON72300.1"/>
    </source>
</evidence>
<protein>
    <submittedName>
        <fullName evidence="1">Uncharacterized protein</fullName>
    </submittedName>
</protein>
<comment type="caution">
    <text evidence="1">The sequence shown here is derived from an EMBL/GenBank/DDBJ whole genome shotgun (WGS) entry which is preliminary data.</text>
</comment>
<name>A0A423LVF9_PSEFL</name>